<dbReference type="EMBL" id="CP029550">
    <property type="protein sequence ID" value="AWN43503.1"/>
    <property type="molecule type" value="Genomic_DNA"/>
</dbReference>
<dbReference type="InterPro" id="IPR008775">
    <property type="entry name" value="Phytyl_CoA_dOase-like"/>
</dbReference>
<dbReference type="GO" id="GO:0016706">
    <property type="term" value="F:2-oxoglutarate-dependent dioxygenase activity"/>
    <property type="evidence" value="ECO:0007669"/>
    <property type="project" value="UniProtKB-ARBA"/>
</dbReference>
<sequence>MSATASPHPAPARPAARVVPALGAVLRAPLWLAALATGAKSFVDNPILGSERLNRLGLHTARVRLAHALADRRRRRLAHLVSAEDRDAFARDGFIARRDFMPPDLYAAISAEVRSVAVEAREQLQGDTVTRRIPLDPETLTRMPAMARLLELPAWQGLLRYVSSFDCEPVITVQAILSHAVEGPPDPQTNFHIDTFHPTMKAWLFLTDVAEDEGPFTYVPGSHRPTKRRLAWERRLARGAARNPDRLTGRGSFRATRAELRRLGYGEPVAFAVPGNTLVVGDTVGFHARGPSLRPSVRIEVWAYDRHNPFLPVPGPDLWSVLGLARWRTRLSWWALDRGERLGLARNVWRPVGAVTADAPPKLG</sequence>
<organism evidence="1 2">
    <name type="scientific">Methylobacterium durans</name>
    <dbReference type="NCBI Taxonomy" id="2202825"/>
    <lineage>
        <taxon>Bacteria</taxon>
        <taxon>Pseudomonadati</taxon>
        <taxon>Pseudomonadota</taxon>
        <taxon>Alphaproteobacteria</taxon>
        <taxon>Hyphomicrobiales</taxon>
        <taxon>Methylobacteriaceae</taxon>
        <taxon>Methylobacterium</taxon>
    </lineage>
</organism>
<dbReference type="SUPFAM" id="SSF51197">
    <property type="entry name" value="Clavaminate synthase-like"/>
    <property type="match status" value="1"/>
</dbReference>
<dbReference type="OrthoDB" id="547161at2"/>
<dbReference type="KEGG" id="mets:DK389_27080"/>
<gene>
    <name evidence="1" type="ORF">DK389_27080</name>
</gene>
<dbReference type="AlphaFoldDB" id="A0A2U8WBP5"/>
<proteinExistence type="predicted"/>
<keyword evidence="2" id="KW-1185">Reference proteome</keyword>
<evidence type="ECO:0000313" key="1">
    <source>
        <dbReference type="EMBL" id="AWN43503.1"/>
    </source>
</evidence>
<name>A0A2U8WBP5_9HYPH</name>
<dbReference type="RefSeq" id="WP_109894363.1">
    <property type="nucleotide sequence ID" value="NZ_CP029550.1"/>
</dbReference>
<dbReference type="Pfam" id="PF05721">
    <property type="entry name" value="PhyH"/>
    <property type="match status" value="1"/>
</dbReference>
<dbReference type="Proteomes" id="UP000245926">
    <property type="component" value="Chromosome"/>
</dbReference>
<dbReference type="Gene3D" id="2.60.120.620">
    <property type="entry name" value="q2cbj1_9rhob like domain"/>
    <property type="match status" value="1"/>
</dbReference>
<evidence type="ECO:0000313" key="2">
    <source>
        <dbReference type="Proteomes" id="UP000245926"/>
    </source>
</evidence>
<keyword evidence="1" id="KW-0223">Dioxygenase</keyword>
<keyword evidence="1" id="KW-0560">Oxidoreductase</keyword>
<accession>A0A2U8WBP5</accession>
<protein>
    <submittedName>
        <fullName evidence="1">Phytanoyl-CoA dioxygenase</fullName>
    </submittedName>
</protein>
<reference evidence="2" key="1">
    <citation type="submission" date="2018-05" db="EMBL/GenBank/DDBJ databases">
        <title>Complete Genome Sequence of Methylobacterium sp. 17SD2-17.</title>
        <authorList>
            <person name="Srinivasan S."/>
        </authorList>
    </citation>
    <scope>NUCLEOTIDE SEQUENCE [LARGE SCALE GENOMIC DNA]</scope>
    <source>
        <strain evidence="2">17SD2-17</strain>
    </source>
</reference>